<comment type="subcellular location">
    <subcellularLocation>
        <location evidence="1">Cell envelope</location>
    </subcellularLocation>
</comment>
<sequence length="676" mass="72581">MSPFTGPLAQAWPAVRPGLLRPPGRCLPVPPATDRATWAAPDAATLAALRSRAAGDLRSPWPVPLASGYARFFRDGDRDGYEQVVWARHERVGRAAVLAAVTLDERWLDEVADGVTLWCEQSSWCWPAHDDTFERHGAVVPTVTDPCLDLGAGEVAADLAWIDHLLGAPLDERAAGVRARIRWEVERRVLLPFERRRDWQWLGIDGDVHNWNPWIHGNVLVAALQLVEAGERRDELVRLVIEGIDRFVAALPPDGAIDEGYAYWWNGAGRLLEALDVLAYASAGVLSATPVPVLRETVAFPHRMHLGGPWYVNFADCPARPTGDQPWQALHRDARRAGDPAALAHAAARRRPGTPVAHESDGLGRLLRALTDPEWLAASPAEAAPSPAAPLPAAPSPTTGSSTAPSPAAPSSTGSPPAVASSAATAPAAGESWLPREVWLPSTQVLVARMAAGSSAGLTLAVKGGHNDENHNHNDVGSFVVALNGVPVLVDPGRPTYTGQTFGPRRYELWMMRSSWHNVPEIRGSEQAPGRECRARDVGTGAGPAYAKLVLDLADAYPEAGVRTWRRTARLDRAEGTVTVTDQWELAPGADLPTRIHLVLAGAVSLGDGHAEVRALDGAGVLRLSWNPPVPCGISVRELDDPLLSDVWGDRLTRLEIDVSGLGPIGTLDLTVKEPR</sequence>
<feature type="region of interest" description="Disordered" evidence="2">
    <location>
        <begin position="335"/>
        <end position="362"/>
    </location>
</feature>
<evidence type="ECO:0000256" key="2">
    <source>
        <dbReference type="SAM" id="MobiDB-lite"/>
    </source>
</evidence>
<evidence type="ECO:0000313" key="4">
    <source>
        <dbReference type="EMBL" id="WIM98525.1"/>
    </source>
</evidence>
<feature type="region of interest" description="Disordered" evidence="2">
    <location>
        <begin position="379"/>
        <end position="424"/>
    </location>
</feature>
<dbReference type="InterPro" id="IPR012480">
    <property type="entry name" value="Hepar_II_III_C"/>
</dbReference>
<gene>
    <name evidence="4" type="ORF">ACTOB_002127</name>
</gene>
<dbReference type="RefSeq" id="WP_284919907.1">
    <property type="nucleotide sequence ID" value="NZ_CP126980.1"/>
</dbReference>
<dbReference type="Proteomes" id="UP001240150">
    <property type="component" value="Chromosome"/>
</dbReference>
<accession>A0ABY8WNS4</accession>
<dbReference type="SUPFAM" id="SSF48230">
    <property type="entry name" value="Chondroitin AC/alginate lyase"/>
    <property type="match status" value="1"/>
</dbReference>
<protein>
    <submittedName>
        <fullName evidence="4">Heparinase II/III family protein</fullName>
    </submittedName>
</protein>
<dbReference type="Pfam" id="PF07940">
    <property type="entry name" value="Hepar_II_III_C"/>
    <property type="match status" value="1"/>
</dbReference>
<feature type="compositionally biased region" description="Low complexity" evidence="2">
    <location>
        <begin position="396"/>
        <end position="424"/>
    </location>
</feature>
<evidence type="ECO:0000259" key="3">
    <source>
        <dbReference type="Pfam" id="PF07940"/>
    </source>
</evidence>
<keyword evidence="5" id="KW-1185">Reference proteome</keyword>
<evidence type="ECO:0000313" key="5">
    <source>
        <dbReference type="Proteomes" id="UP001240150"/>
    </source>
</evidence>
<dbReference type="Gene3D" id="1.50.10.100">
    <property type="entry name" value="Chondroitin AC/alginate lyase"/>
    <property type="match status" value="1"/>
</dbReference>
<dbReference type="InterPro" id="IPR008929">
    <property type="entry name" value="Chondroitin_lyas"/>
</dbReference>
<evidence type="ECO:0000256" key="1">
    <source>
        <dbReference type="ARBA" id="ARBA00004196"/>
    </source>
</evidence>
<reference evidence="4 5" key="1">
    <citation type="submission" date="2023-06" db="EMBL/GenBank/DDBJ databases">
        <authorList>
            <person name="Yushchuk O."/>
            <person name="Binda E."/>
            <person name="Ruckert-Reed C."/>
            <person name="Fedorenko V."/>
            <person name="Kalinowski J."/>
            <person name="Marinelli F."/>
        </authorList>
    </citation>
    <scope>NUCLEOTIDE SEQUENCE [LARGE SCALE GENOMIC DNA]</scope>
    <source>
        <strain evidence="4 5">NRRL 3884</strain>
    </source>
</reference>
<dbReference type="Gene3D" id="2.70.98.70">
    <property type="match status" value="1"/>
</dbReference>
<proteinExistence type="predicted"/>
<feature type="domain" description="Heparinase II/III-like C-terminal" evidence="3">
    <location>
        <begin position="460"/>
        <end position="616"/>
    </location>
</feature>
<dbReference type="EMBL" id="CP126980">
    <property type="protein sequence ID" value="WIM98525.1"/>
    <property type="molecule type" value="Genomic_DNA"/>
</dbReference>
<name>A0ABY8WNS4_9ACTN</name>
<organism evidence="4 5">
    <name type="scientific">Actinoplanes oblitus</name>
    <dbReference type="NCBI Taxonomy" id="3040509"/>
    <lineage>
        <taxon>Bacteria</taxon>
        <taxon>Bacillati</taxon>
        <taxon>Actinomycetota</taxon>
        <taxon>Actinomycetes</taxon>
        <taxon>Micromonosporales</taxon>
        <taxon>Micromonosporaceae</taxon>
        <taxon>Actinoplanes</taxon>
    </lineage>
</organism>